<reference evidence="1" key="1">
    <citation type="journal article" date="2021" name="Proc. Natl. Acad. Sci. U.S.A.">
        <title>A Catalog of Tens of Thousands of Viruses from Human Metagenomes Reveals Hidden Associations with Chronic Diseases.</title>
        <authorList>
            <person name="Tisza M.J."/>
            <person name="Buck C.B."/>
        </authorList>
    </citation>
    <scope>NUCLEOTIDE SEQUENCE</scope>
    <source>
        <strain evidence="1">CtRPH1</strain>
    </source>
</reference>
<organism evidence="1">
    <name type="scientific">Myoviridae sp. ctRPH1</name>
    <dbReference type="NCBI Taxonomy" id="2826650"/>
    <lineage>
        <taxon>Viruses</taxon>
        <taxon>Duplodnaviria</taxon>
        <taxon>Heunggongvirae</taxon>
        <taxon>Uroviricota</taxon>
        <taxon>Caudoviricetes</taxon>
    </lineage>
</organism>
<evidence type="ECO:0000313" key="1">
    <source>
        <dbReference type="EMBL" id="DAD79268.1"/>
    </source>
</evidence>
<sequence length="103" mass="11634">MALSTIQAAYITRRYILGGYEAVYQFRLVYRTQPGGSNDRRLAADELLNRLGDWVAAQTPPDIGTGRRVRRIAPETRSSLAAIYDCGDEDHQILMTLKYEVNV</sequence>
<dbReference type="EMBL" id="BK014862">
    <property type="protein sequence ID" value="DAD79268.1"/>
    <property type="molecule type" value="Genomic_DNA"/>
</dbReference>
<proteinExistence type="predicted"/>
<accession>A0A8S5MAK7</accession>
<name>A0A8S5MAK7_9CAUD</name>
<protein>
    <submittedName>
        <fullName evidence="1">Minor capsid protein from bacteriophage</fullName>
    </submittedName>
</protein>